<dbReference type="AlphaFoldDB" id="A0A9P8GJU7"/>
<organism evidence="3 4">
    <name type="scientific">Aureobasidium melanogenum</name>
    <name type="common">Aureobasidium pullulans var. melanogenum</name>
    <dbReference type="NCBI Taxonomy" id="46634"/>
    <lineage>
        <taxon>Eukaryota</taxon>
        <taxon>Fungi</taxon>
        <taxon>Dikarya</taxon>
        <taxon>Ascomycota</taxon>
        <taxon>Pezizomycotina</taxon>
        <taxon>Dothideomycetes</taxon>
        <taxon>Dothideomycetidae</taxon>
        <taxon>Dothideales</taxon>
        <taxon>Saccotheciaceae</taxon>
        <taxon>Aureobasidium</taxon>
    </lineage>
</organism>
<feature type="region of interest" description="Disordered" evidence="2">
    <location>
        <begin position="1"/>
        <end position="49"/>
    </location>
</feature>
<protein>
    <submittedName>
        <fullName evidence="3">Uncharacterized protein</fullName>
    </submittedName>
</protein>
<dbReference type="OrthoDB" id="3925322at2759"/>
<feature type="coiled-coil region" evidence="1">
    <location>
        <begin position="286"/>
        <end position="327"/>
    </location>
</feature>
<name>A0A9P8GJU7_AURME</name>
<dbReference type="EMBL" id="JAHFYH010000028">
    <property type="protein sequence ID" value="KAH0222317.1"/>
    <property type="molecule type" value="Genomic_DNA"/>
</dbReference>
<reference evidence="3" key="2">
    <citation type="submission" date="2021-08" db="EMBL/GenBank/DDBJ databases">
        <authorList>
            <person name="Gostincar C."/>
            <person name="Sun X."/>
            <person name="Song Z."/>
            <person name="Gunde-Cimerman N."/>
        </authorList>
    </citation>
    <scope>NUCLEOTIDE SEQUENCE</scope>
    <source>
        <strain evidence="3">EXF-8016</strain>
    </source>
</reference>
<sequence length="378" mass="42486">MADRQKDAIAPAGPPHADRADQATATSRENALNTSESRDAAQDDTTTDDAMEKALSASLELLNNNNGIDQDGALNANTIGESDQALLAALLSDQQTGRVVSDPSIDALSRSESSRMIQYHTFDGTAEEDIDKNISGPVETPEVDDIQQSTSESLSKLSGDAHSLGAQLESIYQTTSSPEMKQIIACLVHLDTAVTRQTHLNNLHEAHTAKNFREQRHLNKDRKLRLLETIQNVNRKFARFDAERMETEKLAKQCEIRVNSYGLQLQGLKDRVKMLADGGEWMEAELTKISARFEVLQEDNDKLKKRNKHLKDKVRGLEEEVDVLKDRDAVWERRMTALEEFVKDKKENDLQEVSVDKEPVLDAVRFSVGNYRIFSIYY</sequence>
<dbReference type="Proteomes" id="UP000767238">
    <property type="component" value="Unassembled WGS sequence"/>
</dbReference>
<comment type="caution">
    <text evidence="3">The sequence shown here is derived from an EMBL/GenBank/DDBJ whole genome shotgun (WGS) entry which is preliminary data.</text>
</comment>
<feature type="non-terminal residue" evidence="3">
    <location>
        <position position="1"/>
    </location>
</feature>
<proteinExistence type="predicted"/>
<reference evidence="3" key="1">
    <citation type="journal article" date="2021" name="J Fungi (Basel)">
        <title>Virulence traits and population genomics of the black yeast Aureobasidium melanogenum.</title>
        <authorList>
            <person name="Cernosa A."/>
            <person name="Sun X."/>
            <person name="Gostincar C."/>
            <person name="Fang C."/>
            <person name="Gunde-Cimerman N."/>
            <person name="Song Z."/>
        </authorList>
    </citation>
    <scope>NUCLEOTIDE SEQUENCE</scope>
    <source>
        <strain evidence="3">EXF-8016</strain>
    </source>
</reference>
<evidence type="ECO:0000256" key="1">
    <source>
        <dbReference type="SAM" id="Coils"/>
    </source>
</evidence>
<gene>
    <name evidence="3" type="ORF">KCV03_g4675</name>
</gene>
<evidence type="ECO:0000256" key="2">
    <source>
        <dbReference type="SAM" id="MobiDB-lite"/>
    </source>
</evidence>
<evidence type="ECO:0000313" key="4">
    <source>
        <dbReference type="Proteomes" id="UP000767238"/>
    </source>
</evidence>
<evidence type="ECO:0000313" key="3">
    <source>
        <dbReference type="EMBL" id="KAH0222317.1"/>
    </source>
</evidence>
<feature type="compositionally biased region" description="Polar residues" evidence="2">
    <location>
        <begin position="23"/>
        <end position="35"/>
    </location>
</feature>
<accession>A0A9P8GJU7</accession>
<keyword evidence="1" id="KW-0175">Coiled coil</keyword>
<feature type="region of interest" description="Disordered" evidence="2">
    <location>
        <begin position="127"/>
        <end position="154"/>
    </location>
</feature>